<protein>
    <submittedName>
        <fullName evidence="1">Unannotated protein</fullName>
    </submittedName>
</protein>
<organism evidence="1">
    <name type="scientific">freshwater metagenome</name>
    <dbReference type="NCBI Taxonomy" id="449393"/>
    <lineage>
        <taxon>unclassified sequences</taxon>
        <taxon>metagenomes</taxon>
        <taxon>ecological metagenomes</taxon>
    </lineage>
</organism>
<gene>
    <name evidence="1" type="ORF">UFOPK2373_00060</name>
</gene>
<name>A0A6J6MV61_9ZZZZ</name>
<reference evidence="1" key="1">
    <citation type="submission" date="2020-05" db="EMBL/GenBank/DDBJ databases">
        <authorList>
            <person name="Chiriac C."/>
            <person name="Salcher M."/>
            <person name="Ghai R."/>
            <person name="Kavagutti S V."/>
        </authorList>
    </citation>
    <scope>NUCLEOTIDE SEQUENCE</scope>
</reference>
<dbReference type="AlphaFoldDB" id="A0A6J6MV61"/>
<sequence>MIAVMFVWLPGASIVASQAAEDKGTVTVIRDERKVETVIAENLIWSINSKKQANKAIAFLMTEASNQIKLLENAGAVIVTRKYVYTSTSAFPDWKLFVPEFRQFVLIGKNKSGKVVSQSGRIPKDSGTLESRLIQINADVCRIGSGATASSNLPRCSITAVDSNKFLRASLRTWMENYSAFEREEAGRFKELLETCLRNKYIYSIKNGRVSCPDNSKIWAENKDVPLSQNYSKFKYQIVLDSKRKTAVMTYTNRTRIDKAPEAMNTYNSMLMFSY</sequence>
<proteinExistence type="predicted"/>
<evidence type="ECO:0000313" key="1">
    <source>
        <dbReference type="EMBL" id="CAB4678180.1"/>
    </source>
</evidence>
<accession>A0A6J6MV61</accession>
<dbReference type="EMBL" id="CAEZXL010000004">
    <property type="protein sequence ID" value="CAB4678180.1"/>
    <property type="molecule type" value="Genomic_DNA"/>
</dbReference>